<feature type="transmembrane region" description="Helical" evidence="1">
    <location>
        <begin position="33"/>
        <end position="55"/>
    </location>
</feature>
<proteinExistence type="predicted"/>
<dbReference type="Proteomes" id="UP000041254">
    <property type="component" value="Unassembled WGS sequence"/>
</dbReference>
<name>A0A0G4EZ23_VITBC</name>
<protein>
    <submittedName>
        <fullName evidence="2">Uncharacterized protein</fullName>
    </submittedName>
</protein>
<evidence type="ECO:0000256" key="1">
    <source>
        <dbReference type="SAM" id="Phobius"/>
    </source>
</evidence>
<dbReference type="EMBL" id="CDMY01000350">
    <property type="protein sequence ID" value="CEM04350.1"/>
    <property type="molecule type" value="Genomic_DNA"/>
</dbReference>
<sequence>MATLRKRGSSGSGPPTKDEILKKIARRKQKIDWEMWGTIIVLLVGFFVVAFLMFMPNDLKKVKSAVARLGGILNADGKMVEEGGLSVTGIVASSDLAEDSVIMFVSDSIIMDHTKVHPRIKEAVGMLNVSQEYTADLLLSAGLLWEMQITNPAYRKDANPPFKASPSPLLDSGFQSYVKVLAQQAAKGDIDPDTLATLTDLQLNATMIVLPEEVKYWVKIIDLMMELSSPDFLLEAEDPNADKKNETEADLPTEPYVAPVYPIPPSDEDIRAAVSLVLLRSLESGDSTEKVLVPLMDLVSFPRRYEYMSEMINARVECGNITISPTATRAGCALMSSRAMDHDTLIRIPPPRWDTHGGTSNLRLLAYRGIAIDDNPSASIVLDFSDLESQYDDALSGPPHHCKKSQVLRPSLFVVESNGTSTTAPSWPLSSIIAPHTAKCITHMLGHTQDLAGEALVQYREKADQLLSVAAVQCLAHVKRYESAQSKKTLHALQQETVWIPTSKSIYTSIEQDMLAAKKCAEILLSSSG</sequence>
<keyword evidence="1" id="KW-1133">Transmembrane helix</keyword>
<dbReference type="Gene3D" id="3.90.1410.10">
    <property type="entry name" value="set domain protein methyltransferase, domain 1"/>
    <property type="match status" value="1"/>
</dbReference>
<dbReference type="AlphaFoldDB" id="A0A0G4EZ23"/>
<organism evidence="2 3">
    <name type="scientific">Vitrella brassicaformis (strain CCMP3155)</name>
    <dbReference type="NCBI Taxonomy" id="1169540"/>
    <lineage>
        <taxon>Eukaryota</taxon>
        <taxon>Sar</taxon>
        <taxon>Alveolata</taxon>
        <taxon>Colpodellida</taxon>
        <taxon>Vitrellaceae</taxon>
        <taxon>Vitrella</taxon>
    </lineage>
</organism>
<evidence type="ECO:0000313" key="2">
    <source>
        <dbReference type="EMBL" id="CEM04350.1"/>
    </source>
</evidence>
<dbReference type="VEuPathDB" id="CryptoDB:Vbra_198"/>
<keyword evidence="1" id="KW-0472">Membrane</keyword>
<dbReference type="InParanoid" id="A0A0G4EZ23"/>
<reference evidence="2 3" key="1">
    <citation type="submission" date="2014-11" db="EMBL/GenBank/DDBJ databases">
        <authorList>
            <person name="Zhu J."/>
            <person name="Qi W."/>
            <person name="Song R."/>
        </authorList>
    </citation>
    <scope>NUCLEOTIDE SEQUENCE [LARGE SCALE GENOMIC DNA]</scope>
</reference>
<keyword evidence="1" id="KW-0812">Transmembrane</keyword>
<keyword evidence="3" id="KW-1185">Reference proteome</keyword>
<gene>
    <name evidence="2" type="ORF">Vbra_198</name>
</gene>
<accession>A0A0G4EZ23</accession>
<evidence type="ECO:0000313" key="3">
    <source>
        <dbReference type="Proteomes" id="UP000041254"/>
    </source>
</evidence>